<dbReference type="STRING" id="1798540.A3B74_02630"/>
<comment type="caution">
    <text evidence="1">The sequence shown here is derived from an EMBL/GenBank/DDBJ whole genome shotgun (WGS) entry which is preliminary data.</text>
</comment>
<accession>A0A1G2ARV4</accession>
<sequence length="200" mass="23685">MPYYHDLITEKSWRILQNLRRAYDFILIGGWAVYLYTKKLKSKDIDIICEFDTLESLRQTYELRKNPSLKKYEITIEEVDVDIYVSFFSELGVPIDAIQKQTVSIEGFILPKKEVLLLLKQKAFHDRKLTLKGEKDTIDVISLLTTDFDMKKYKKLVQQLHLQTYQKELTELLKSTKEVPTLNMNAHQFSRLKQKLFSEL</sequence>
<organism evidence="1 2">
    <name type="scientific">Candidatus Kerfeldbacteria bacterium RIFCSPHIGHO2_02_FULL_42_14</name>
    <dbReference type="NCBI Taxonomy" id="1798540"/>
    <lineage>
        <taxon>Bacteria</taxon>
        <taxon>Candidatus Kerfeldiibacteriota</taxon>
    </lineage>
</organism>
<evidence type="ECO:0000313" key="2">
    <source>
        <dbReference type="Proteomes" id="UP000177165"/>
    </source>
</evidence>
<dbReference type="Proteomes" id="UP000177165">
    <property type="component" value="Unassembled WGS sequence"/>
</dbReference>
<name>A0A1G2ARV4_9BACT</name>
<dbReference type="Gene3D" id="3.30.460.40">
    <property type="match status" value="1"/>
</dbReference>
<evidence type="ECO:0000313" key="1">
    <source>
        <dbReference type="EMBL" id="OGY79644.1"/>
    </source>
</evidence>
<dbReference type="SUPFAM" id="SSF81301">
    <property type="entry name" value="Nucleotidyltransferase"/>
    <property type="match status" value="1"/>
</dbReference>
<dbReference type="InterPro" id="IPR043519">
    <property type="entry name" value="NT_sf"/>
</dbReference>
<reference evidence="1 2" key="1">
    <citation type="journal article" date="2016" name="Nat. Commun.">
        <title>Thousands of microbial genomes shed light on interconnected biogeochemical processes in an aquifer system.</title>
        <authorList>
            <person name="Anantharaman K."/>
            <person name="Brown C.T."/>
            <person name="Hug L.A."/>
            <person name="Sharon I."/>
            <person name="Castelle C.J."/>
            <person name="Probst A.J."/>
            <person name="Thomas B.C."/>
            <person name="Singh A."/>
            <person name="Wilkins M.J."/>
            <person name="Karaoz U."/>
            <person name="Brodie E.L."/>
            <person name="Williams K.H."/>
            <person name="Hubbard S.S."/>
            <person name="Banfield J.F."/>
        </authorList>
    </citation>
    <scope>NUCLEOTIDE SEQUENCE [LARGE SCALE GENOMIC DNA]</scope>
</reference>
<proteinExistence type="predicted"/>
<dbReference type="EMBL" id="MHKB01000008">
    <property type="protein sequence ID" value="OGY79644.1"/>
    <property type="molecule type" value="Genomic_DNA"/>
</dbReference>
<dbReference type="AlphaFoldDB" id="A0A1G2ARV4"/>
<protein>
    <submittedName>
        <fullName evidence="1">Uncharacterized protein</fullName>
    </submittedName>
</protein>
<gene>
    <name evidence="1" type="ORF">A3B74_02630</name>
</gene>